<dbReference type="SUPFAM" id="SSF53474">
    <property type="entry name" value="alpha/beta-Hydrolases"/>
    <property type="match status" value="1"/>
</dbReference>
<dbReference type="Gene3D" id="3.40.50.1820">
    <property type="entry name" value="alpha/beta hydrolase"/>
    <property type="match status" value="1"/>
</dbReference>
<dbReference type="STRING" id="64571.A0A1Y2GKA3"/>
<protein>
    <submittedName>
        <fullName evidence="1">Putative secreted lipase</fullName>
    </submittedName>
</protein>
<evidence type="ECO:0000313" key="1">
    <source>
        <dbReference type="EMBL" id="ORZ09982.1"/>
    </source>
</evidence>
<dbReference type="InterPro" id="IPR029058">
    <property type="entry name" value="AB_hydrolase_fold"/>
</dbReference>
<accession>A0A1Y2GKA3</accession>
<evidence type="ECO:0000313" key="2">
    <source>
        <dbReference type="Proteomes" id="UP000193648"/>
    </source>
</evidence>
<dbReference type="GO" id="GO:0016042">
    <property type="term" value="P:lipid catabolic process"/>
    <property type="evidence" value="ECO:0007669"/>
    <property type="project" value="InterPro"/>
</dbReference>
<gene>
    <name evidence="1" type="ORF">BCR41DRAFT_398517</name>
</gene>
<name>A0A1Y2GKA3_9FUNG</name>
<dbReference type="Pfam" id="PF01674">
    <property type="entry name" value="Lipase_2"/>
    <property type="match status" value="1"/>
</dbReference>
<dbReference type="Proteomes" id="UP000193648">
    <property type="component" value="Unassembled WGS sequence"/>
</dbReference>
<dbReference type="GeneID" id="33570811"/>
<dbReference type="PANTHER" id="PTHR32015:SF1">
    <property type="entry name" value="LIPASE"/>
    <property type="match status" value="1"/>
</dbReference>
<sequence length="287" mass="31405">MGVERVHDFRSHCINAGFIPLSSNHERPIVAKETAIRGLNDYNCKLTPAHPRPVILLHGTLDTINIWTVFALKLIARGYCVFGITYGRFGIIPILGGLTKIEDSAKEVGAFINKVMRKMKASQIDIVGHSQGTVVARYWMKYLDGAGKVHRSIGVSPGHHGTTQAGFVALAAATRLLTAINPYQHILAPVYPELITNSTFIRKLNTGGDTTPGVIESNIATIYDETVIPWQLSLQDGPNVTNVVLQDLCILSFNGHATMPLSKVVHQFIFNQLDPSTAEPANCWSLL</sequence>
<dbReference type="OrthoDB" id="9974421at2759"/>
<dbReference type="InParanoid" id="A0A1Y2GKA3"/>
<dbReference type="InterPro" id="IPR002918">
    <property type="entry name" value="Lipase_EstA/Esterase_EstB"/>
</dbReference>
<reference evidence="1 2" key="1">
    <citation type="submission" date="2016-07" db="EMBL/GenBank/DDBJ databases">
        <title>Pervasive Adenine N6-methylation of Active Genes in Fungi.</title>
        <authorList>
            <consortium name="DOE Joint Genome Institute"/>
            <person name="Mondo S.J."/>
            <person name="Dannebaum R.O."/>
            <person name="Kuo R.C."/>
            <person name="Labutti K."/>
            <person name="Haridas S."/>
            <person name="Kuo A."/>
            <person name="Salamov A."/>
            <person name="Ahrendt S.R."/>
            <person name="Lipzen A."/>
            <person name="Sullivan W."/>
            <person name="Andreopoulos W.B."/>
            <person name="Clum A."/>
            <person name="Lindquist E."/>
            <person name="Daum C."/>
            <person name="Ramamoorthy G.K."/>
            <person name="Gryganskyi A."/>
            <person name="Culley D."/>
            <person name="Magnuson J.K."/>
            <person name="James T.Y."/>
            <person name="O'Malley M.A."/>
            <person name="Stajich J.E."/>
            <person name="Spatafora J.W."/>
            <person name="Visel A."/>
            <person name="Grigoriev I.V."/>
        </authorList>
    </citation>
    <scope>NUCLEOTIDE SEQUENCE [LARGE SCALE GENOMIC DNA]</scope>
    <source>
        <strain evidence="1 2">NRRL 3116</strain>
    </source>
</reference>
<comment type="caution">
    <text evidence="1">The sequence shown here is derived from an EMBL/GenBank/DDBJ whole genome shotgun (WGS) entry which is preliminary data.</text>
</comment>
<organism evidence="1 2">
    <name type="scientific">Lobosporangium transversale</name>
    <dbReference type="NCBI Taxonomy" id="64571"/>
    <lineage>
        <taxon>Eukaryota</taxon>
        <taxon>Fungi</taxon>
        <taxon>Fungi incertae sedis</taxon>
        <taxon>Mucoromycota</taxon>
        <taxon>Mortierellomycotina</taxon>
        <taxon>Mortierellomycetes</taxon>
        <taxon>Mortierellales</taxon>
        <taxon>Mortierellaceae</taxon>
        <taxon>Lobosporangium</taxon>
    </lineage>
</organism>
<proteinExistence type="predicted"/>
<keyword evidence="2" id="KW-1185">Reference proteome</keyword>
<dbReference type="GO" id="GO:0016298">
    <property type="term" value="F:lipase activity"/>
    <property type="evidence" value="ECO:0007669"/>
    <property type="project" value="TreeGrafter"/>
</dbReference>
<dbReference type="RefSeq" id="XP_021879072.1">
    <property type="nucleotide sequence ID" value="XM_022028968.1"/>
</dbReference>
<dbReference type="AlphaFoldDB" id="A0A1Y2GKA3"/>
<dbReference type="PANTHER" id="PTHR32015">
    <property type="entry name" value="FASTING INDUCED LIPASE"/>
    <property type="match status" value="1"/>
</dbReference>
<dbReference type="EMBL" id="MCFF01000032">
    <property type="protein sequence ID" value="ORZ09982.1"/>
    <property type="molecule type" value="Genomic_DNA"/>
</dbReference>